<dbReference type="RefSeq" id="WP_123813905.1">
    <property type="nucleotide sequence ID" value="NZ_RKQZ01000001.1"/>
</dbReference>
<dbReference type="PROSITE" id="PS01229">
    <property type="entry name" value="COF_2"/>
    <property type="match status" value="1"/>
</dbReference>
<keyword evidence="2" id="KW-1185">Reference proteome</keyword>
<dbReference type="AlphaFoldDB" id="A0A3N4YMV9"/>
<name>A0A3N4YMV9_9MICO</name>
<organism evidence="1 2">
    <name type="scientific">Myceligenerans xiligouense</name>
    <dbReference type="NCBI Taxonomy" id="253184"/>
    <lineage>
        <taxon>Bacteria</taxon>
        <taxon>Bacillati</taxon>
        <taxon>Actinomycetota</taxon>
        <taxon>Actinomycetes</taxon>
        <taxon>Micrococcales</taxon>
        <taxon>Promicromonosporaceae</taxon>
        <taxon>Myceligenerans</taxon>
    </lineage>
</organism>
<comment type="caution">
    <text evidence="1">The sequence shown here is derived from an EMBL/GenBank/DDBJ whole genome shotgun (WGS) entry which is preliminary data.</text>
</comment>
<sequence length="271" mass="27911">MNTTSTAITATAQLVALDIDGTILETGLPPSDLVVHEVRAVAGAGHHVALATGRSLAGAVPVAWQLGLRDGWLITSNGAITARISGGKVKIVERHDIDVEAVVRHVAPKLRLRIAAEIPGHGYRIAGTFAPHELSGVLQPANLEGLWAAPSPRVALVGAGAGWLVEDLRATGLTANAPHSEWVDVTPGGVSKATSLERVRVAVGVPSARTVAVGDGRNDIDMLHWAARGVAMGHAPMAVREAANKVTGTIADDGVVPVLRSIAGWPAAVAR</sequence>
<dbReference type="Gene3D" id="3.30.1240.10">
    <property type="match status" value="1"/>
</dbReference>
<dbReference type="GO" id="GO:0000287">
    <property type="term" value="F:magnesium ion binding"/>
    <property type="evidence" value="ECO:0007669"/>
    <property type="project" value="TreeGrafter"/>
</dbReference>
<dbReference type="EMBL" id="RKQZ01000001">
    <property type="protein sequence ID" value="RPF20786.1"/>
    <property type="molecule type" value="Genomic_DNA"/>
</dbReference>
<dbReference type="SUPFAM" id="SSF56784">
    <property type="entry name" value="HAD-like"/>
    <property type="match status" value="1"/>
</dbReference>
<dbReference type="OrthoDB" id="3180855at2"/>
<evidence type="ECO:0000313" key="1">
    <source>
        <dbReference type="EMBL" id="RPF20786.1"/>
    </source>
</evidence>
<dbReference type="Gene3D" id="3.40.50.1000">
    <property type="entry name" value="HAD superfamily/HAD-like"/>
    <property type="match status" value="2"/>
</dbReference>
<dbReference type="PANTHER" id="PTHR10000:SF8">
    <property type="entry name" value="HAD SUPERFAMILY HYDROLASE-LIKE, TYPE 3"/>
    <property type="match status" value="1"/>
</dbReference>
<evidence type="ECO:0000313" key="2">
    <source>
        <dbReference type="Proteomes" id="UP000280501"/>
    </source>
</evidence>
<keyword evidence="1" id="KW-0378">Hydrolase</keyword>
<proteinExistence type="predicted"/>
<dbReference type="Pfam" id="PF08282">
    <property type="entry name" value="Hydrolase_3"/>
    <property type="match status" value="2"/>
</dbReference>
<dbReference type="GO" id="GO:0016791">
    <property type="term" value="F:phosphatase activity"/>
    <property type="evidence" value="ECO:0007669"/>
    <property type="project" value="TreeGrafter"/>
</dbReference>
<protein>
    <submittedName>
        <fullName evidence="1">Hydroxymethylpyrimidine pyrophosphatase-like HAD family hydrolase</fullName>
    </submittedName>
</protein>
<dbReference type="InterPro" id="IPR023214">
    <property type="entry name" value="HAD_sf"/>
</dbReference>
<dbReference type="Proteomes" id="UP000280501">
    <property type="component" value="Unassembled WGS sequence"/>
</dbReference>
<dbReference type="GO" id="GO:0005829">
    <property type="term" value="C:cytosol"/>
    <property type="evidence" value="ECO:0007669"/>
    <property type="project" value="TreeGrafter"/>
</dbReference>
<gene>
    <name evidence="1" type="ORF">EDD34_1392</name>
</gene>
<accession>A0A3N4YMV9</accession>
<dbReference type="InterPro" id="IPR036412">
    <property type="entry name" value="HAD-like_sf"/>
</dbReference>
<reference evidence="1 2" key="1">
    <citation type="submission" date="2018-11" db="EMBL/GenBank/DDBJ databases">
        <title>Sequencing the genomes of 1000 actinobacteria strains.</title>
        <authorList>
            <person name="Klenk H.-P."/>
        </authorList>
    </citation>
    <scope>NUCLEOTIDE SEQUENCE [LARGE SCALE GENOMIC DNA]</scope>
    <source>
        <strain evidence="1 2">DSM 15700</strain>
    </source>
</reference>
<dbReference type="PANTHER" id="PTHR10000">
    <property type="entry name" value="PHOSPHOSERINE PHOSPHATASE"/>
    <property type="match status" value="1"/>
</dbReference>